<evidence type="ECO:0000313" key="1">
    <source>
        <dbReference type="EMBL" id="AAK74655.1"/>
    </source>
</evidence>
<dbReference type="PaxDb" id="170187-SP_0497"/>
<keyword evidence="2" id="KW-1185">Reference proteome</keyword>
<evidence type="ECO:0000313" key="2">
    <source>
        <dbReference type="Proteomes" id="UP000000585"/>
    </source>
</evidence>
<accession>A0A0H2UNQ6</accession>
<dbReference type="EMBL" id="AE005672">
    <property type="protein sequence ID" value="AAK74655.1"/>
    <property type="molecule type" value="Genomic_DNA"/>
</dbReference>
<dbReference type="AlphaFoldDB" id="A0A0H2UNQ6"/>
<organism evidence="1 2">
    <name type="scientific">Streptococcus pneumoniae serotype 4 (strain ATCC BAA-334 / TIGR4)</name>
    <dbReference type="NCBI Taxonomy" id="170187"/>
    <lineage>
        <taxon>Bacteria</taxon>
        <taxon>Bacillati</taxon>
        <taxon>Bacillota</taxon>
        <taxon>Bacilli</taxon>
        <taxon>Lactobacillales</taxon>
        <taxon>Streptococcaceae</taxon>
        <taxon>Streptococcus</taxon>
    </lineage>
</organism>
<protein>
    <submittedName>
        <fullName evidence="1">Uncharacterized protein</fullName>
    </submittedName>
</protein>
<proteinExistence type="predicted"/>
<dbReference type="Proteomes" id="UP000000585">
    <property type="component" value="Chromosome"/>
</dbReference>
<name>A0A0H2UNQ6_STRPN</name>
<sequence>MIIMVLEFDKKLQNIKRFLENNKINLLGGENEESIF</sequence>
<reference evidence="1 2" key="1">
    <citation type="journal article" date="2001" name="Science">
        <title>Complete genome sequence of a virulent isolate of Streptococcus pneumoniae.</title>
        <authorList>
            <person name="Tettelin H."/>
            <person name="Nelson K.E."/>
            <person name="Paulsen I.T."/>
            <person name="Eisen J.A."/>
            <person name="Read T.D."/>
            <person name="Peterson S."/>
            <person name="Heidelberg J."/>
            <person name="DeBoy R.T."/>
            <person name="Haft D.H."/>
            <person name="Dodson R.J."/>
            <person name="Durkin A.S."/>
            <person name="Gwinn M."/>
            <person name="Kolonay J.F."/>
            <person name="Nelson W.C."/>
            <person name="Peterson J.D."/>
            <person name="Umayam L.A."/>
            <person name="White O."/>
            <person name="Salzberg S.L."/>
            <person name="Lewis M.R."/>
            <person name="Radune D."/>
            <person name="Holtzapple E."/>
            <person name="Khouri H."/>
            <person name="Wolf A.M."/>
            <person name="Utterback T.R."/>
            <person name="Hansen C.L."/>
            <person name="McDonald L.A."/>
            <person name="Feldblyum T.V."/>
            <person name="Angiuoli S."/>
            <person name="Dickinson T."/>
            <person name="Hickey E.K."/>
            <person name="Holt I.E."/>
            <person name="Loftus B.J."/>
            <person name="Yang F."/>
            <person name="Smith H.O."/>
            <person name="Venter J.C."/>
            <person name="Dougherty B.A."/>
            <person name="Morrison D.A."/>
            <person name="Hollingshead S.K."/>
            <person name="Fraser C.M."/>
        </authorList>
    </citation>
    <scope>NUCLEOTIDE SEQUENCE [LARGE SCALE GENOMIC DNA]</scope>
    <source>
        <strain evidence="2">ATCC BAA-334 / TIGR4</strain>
    </source>
</reference>
<dbReference type="KEGG" id="spn:SP_0497"/>
<dbReference type="EnsemblBacteria" id="AAK74655">
    <property type="protein sequence ID" value="AAK74655"/>
    <property type="gene ID" value="SP_0497"/>
</dbReference>
<gene>
    <name evidence="1" type="ordered locus">SP_0497</name>
</gene>